<name>A0A4P8EM01_9RHOB</name>
<dbReference type="KEGG" id="pseb:EOK75_17035"/>
<feature type="domain" description="AB hydrolase-1" evidence="2">
    <location>
        <begin position="22"/>
        <end position="244"/>
    </location>
</feature>
<evidence type="ECO:0000256" key="1">
    <source>
        <dbReference type="ARBA" id="ARBA00022801"/>
    </source>
</evidence>
<dbReference type="Pfam" id="PF12697">
    <property type="entry name" value="Abhydrolase_6"/>
    <property type="match status" value="1"/>
</dbReference>
<proteinExistence type="predicted"/>
<dbReference type="OrthoDB" id="9793083at2"/>
<keyword evidence="3" id="KW-0614">Plasmid</keyword>
<gene>
    <name evidence="3" type="ORF">EOK75_17035</name>
</gene>
<dbReference type="EMBL" id="CP039965">
    <property type="protein sequence ID" value="QCO58033.1"/>
    <property type="molecule type" value="Genomic_DNA"/>
</dbReference>
<geneLocation type="plasmid" evidence="3 4">
    <name>unnamed1</name>
</geneLocation>
<evidence type="ECO:0000313" key="4">
    <source>
        <dbReference type="Proteomes" id="UP000298631"/>
    </source>
</evidence>
<organism evidence="3 4">
    <name type="scientific">Pseudorhodobacter turbinis</name>
    <dbReference type="NCBI Taxonomy" id="2500533"/>
    <lineage>
        <taxon>Bacteria</taxon>
        <taxon>Pseudomonadati</taxon>
        <taxon>Pseudomonadota</taxon>
        <taxon>Alphaproteobacteria</taxon>
        <taxon>Rhodobacterales</taxon>
        <taxon>Paracoccaceae</taxon>
        <taxon>Pseudorhodobacter</taxon>
    </lineage>
</organism>
<dbReference type="AlphaFoldDB" id="A0A4P8EM01"/>
<dbReference type="Proteomes" id="UP000298631">
    <property type="component" value="Plasmid unnamed1"/>
</dbReference>
<dbReference type="PRINTS" id="PR00111">
    <property type="entry name" value="ABHYDROLASE"/>
</dbReference>
<keyword evidence="4" id="KW-1185">Reference proteome</keyword>
<dbReference type="InterPro" id="IPR029058">
    <property type="entry name" value="AB_hydrolase_fold"/>
</dbReference>
<dbReference type="InterPro" id="IPR000073">
    <property type="entry name" value="AB_hydrolase_1"/>
</dbReference>
<dbReference type="GO" id="GO:0016787">
    <property type="term" value="F:hydrolase activity"/>
    <property type="evidence" value="ECO:0007669"/>
    <property type="project" value="UniProtKB-KW"/>
</dbReference>
<sequence>MQHARCGDQMIAYQAEGSGPALVLAHGLGLDQSIWDPVLPLLPQGLRIIRFDLRGHGASATPPPPYGMGALVRDAEALLDGLEVRNCVFLGSGLGGMIAQGLAVKRLDQIRALVLANTATKIGTKETWARQITALQAGGNPLDPSTHFTAGFRNSPAFAAWQAGQIAPRLDGVLGCAAAISGTDFYTPTASLRLPSLVIASNQDAITPADMLRDLADLIPGAEFAVIRKSGHLPMLEQPQTFAATLSDFLHNIGHI</sequence>
<dbReference type="Gene3D" id="3.40.50.1820">
    <property type="entry name" value="alpha/beta hydrolase"/>
    <property type="match status" value="1"/>
</dbReference>
<reference evidence="3 4" key="1">
    <citation type="submission" date="2019-05" db="EMBL/GenBank/DDBJ databases">
        <title>Pseudorhodobacter turbinis sp. nov., isolated from the gut of the Korean turban shell.</title>
        <authorList>
            <person name="Jeong Y.-S."/>
            <person name="Kang W.-R."/>
            <person name="Bae J.-W."/>
        </authorList>
    </citation>
    <scope>NUCLEOTIDE SEQUENCE [LARGE SCALE GENOMIC DNA]</scope>
    <source>
        <strain evidence="3 4">S12M18</strain>
        <plasmid evidence="3 4">unnamed1</plasmid>
    </source>
</reference>
<dbReference type="InterPro" id="IPR050266">
    <property type="entry name" value="AB_hydrolase_sf"/>
</dbReference>
<protein>
    <submittedName>
        <fullName evidence="3">Alpha/beta fold hydrolase</fullName>
    </submittedName>
</protein>
<evidence type="ECO:0000313" key="3">
    <source>
        <dbReference type="EMBL" id="QCO58033.1"/>
    </source>
</evidence>
<dbReference type="PANTHER" id="PTHR43798">
    <property type="entry name" value="MONOACYLGLYCEROL LIPASE"/>
    <property type="match status" value="1"/>
</dbReference>
<dbReference type="SUPFAM" id="SSF53474">
    <property type="entry name" value="alpha/beta-Hydrolases"/>
    <property type="match status" value="1"/>
</dbReference>
<keyword evidence="1 3" id="KW-0378">Hydrolase</keyword>
<evidence type="ECO:0000259" key="2">
    <source>
        <dbReference type="Pfam" id="PF12697"/>
    </source>
</evidence>
<dbReference type="PANTHER" id="PTHR43798:SF31">
    <property type="entry name" value="AB HYDROLASE SUPERFAMILY PROTEIN YCLE"/>
    <property type="match status" value="1"/>
</dbReference>
<accession>A0A4P8EM01</accession>
<dbReference type="GO" id="GO:0016020">
    <property type="term" value="C:membrane"/>
    <property type="evidence" value="ECO:0007669"/>
    <property type="project" value="TreeGrafter"/>
</dbReference>